<comment type="caution">
    <text evidence="1">The sequence shown here is derived from an EMBL/GenBank/DDBJ whole genome shotgun (WGS) entry which is preliminary data.</text>
</comment>
<dbReference type="EMBL" id="SRRZ01000061">
    <property type="protein sequence ID" value="NQE35654.1"/>
    <property type="molecule type" value="Genomic_DNA"/>
</dbReference>
<name>A0ABX2CZ31_9CYAN</name>
<keyword evidence="2" id="KW-1185">Reference proteome</keyword>
<reference evidence="1 2" key="1">
    <citation type="journal article" date="2020" name="Sci. Rep.">
        <title>A novel cyanobacterial geosmin producer, revising GeoA distribution and dispersion patterns in Bacteria.</title>
        <authorList>
            <person name="Churro C."/>
            <person name="Semedo-Aguiar A.P."/>
            <person name="Silva A.D."/>
            <person name="Pereira-Leal J.B."/>
            <person name="Leite R.B."/>
        </authorList>
    </citation>
    <scope>NUCLEOTIDE SEQUENCE [LARGE SCALE GENOMIC DNA]</scope>
    <source>
        <strain evidence="1 2">IPMA8</strain>
    </source>
</reference>
<evidence type="ECO:0000313" key="1">
    <source>
        <dbReference type="EMBL" id="NQE35654.1"/>
    </source>
</evidence>
<protein>
    <submittedName>
        <fullName evidence="1">Uncharacterized protein</fullName>
    </submittedName>
</protein>
<accession>A0ABX2CZ31</accession>
<dbReference type="Proteomes" id="UP000702425">
    <property type="component" value="Unassembled WGS sequence"/>
</dbReference>
<gene>
    <name evidence="1" type="ORF">E5S67_03389</name>
</gene>
<sequence>MSLVGVDKAQGAVLTYNFLDNSSNFFKVNNSSLTGIGYESIAVSQGRFYGFTVGSKEYHDLAGFRAVFDRRDFRGLNAYGSDYATSESIIPSEDGGPLYILWSANASWSYRYLQDES</sequence>
<evidence type="ECO:0000313" key="2">
    <source>
        <dbReference type="Proteomes" id="UP000702425"/>
    </source>
</evidence>
<organism evidence="1 2">
    <name type="scientific">Microcoleus asticus IPMA8</name>
    <dbReference type="NCBI Taxonomy" id="2563858"/>
    <lineage>
        <taxon>Bacteria</taxon>
        <taxon>Bacillati</taxon>
        <taxon>Cyanobacteriota</taxon>
        <taxon>Cyanophyceae</taxon>
        <taxon>Oscillatoriophycideae</taxon>
        <taxon>Oscillatoriales</taxon>
        <taxon>Microcoleaceae</taxon>
        <taxon>Microcoleus</taxon>
        <taxon>Microcoleus asticus</taxon>
    </lineage>
</organism>
<proteinExistence type="predicted"/>